<dbReference type="EMBL" id="CP030239">
    <property type="protein sequence ID" value="AWX93610.1"/>
    <property type="molecule type" value="Genomic_DNA"/>
</dbReference>
<evidence type="ECO:0000256" key="1">
    <source>
        <dbReference type="SAM" id="MobiDB-lite"/>
    </source>
</evidence>
<organism evidence="2 3">
    <name type="scientific">Paracoccus mutanolyticus</name>
    <dbReference type="NCBI Taxonomy" id="1499308"/>
    <lineage>
        <taxon>Bacteria</taxon>
        <taxon>Pseudomonadati</taxon>
        <taxon>Pseudomonadota</taxon>
        <taxon>Alphaproteobacteria</taxon>
        <taxon>Rhodobacterales</taxon>
        <taxon>Paracoccaceae</taxon>
        <taxon>Paracoccus</taxon>
    </lineage>
</organism>
<reference evidence="2 3" key="1">
    <citation type="submission" date="2018-06" db="EMBL/GenBank/DDBJ databases">
        <title>Complete genome sequence of Paracoccus mutanolyticus strain RSP-02 isolated from cellulosic waste.</title>
        <authorList>
            <person name="Amrutha R.N."/>
            <person name="Shrivastav A."/>
            <person name="Buddana S.K."/>
            <person name="Deshpande U."/>
            <person name="Prakasham R.S."/>
        </authorList>
    </citation>
    <scope>NUCLEOTIDE SEQUENCE [LARGE SCALE GENOMIC DNA]</scope>
    <source>
        <strain evidence="2 3">RSP-02</strain>
    </source>
</reference>
<dbReference type="Proteomes" id="UP000249922">
    <property type="component" value="Chromosome"/>
</dbReference>
<feature type="region of interest" description="Disordered" evidence="1">
    <location>
        <begin position="73"/>
        <end position="93"/>
    </location>
</feature>
<protein>
    <submittedName>
        <fullName evidence="2">Uncharacterized protein</fullName>
    </submittedName>
</protein>
<keyword evidence="3" id="KW-1185">Reference proteome</keyword>
<evidence type="ECO:0000313" key="3">
    <source>
        <dbReference type="Proteomes" id="UP000249922"/>
    </source>
</evidence>
<sequence length="103" mass="11398">MTLVALVALFSPPSERYGGPSPSPPYLPITEPILTLAHLDGLELRRAADGWHGIWQVDGVKHQFRLPEAVPAPAHRSARRGCRDGARGRRRGWPRCRIGCRGQ</sequence>
<name>A0ABM6WSE5_9RHOB</name>
<proteinExistence type="predicted"/>
<evidence type="ECO:0000313" key="2">
    <source>
        <dbReference type="EMBL" id="AWX93610.1"/>
    </source>
</evidence>
<gene>
    <name evidence="2" type="ORF">DPM13_12345</name>
</gene>
<accession>A0ABM6WSE5</accession>